<dbReference type="InterPro" id="IPR029016">
    <property type="entry name" value="GAF-like_dom_sf"/>
</dbReference>
<keyword evidence="4" id="KW-0808">Transferase</keyword>
<evidence type="ECO:0000256" key="8">
    <source>
        <dbReference type="ARBA" id="ARBA00023012"/>
    </source>
</evidence>
<name>A0A1M7YK71_9BACT</name>
<evidence type="ECO:0000259" key="13">
    <source>
        <dbReference type="PROSITE" id="PS50112"/>
    </source>
</evidence>
<evidence type="ECO:0000259" key="12">
    <source>
        <dbReference type="PROSITE" id="PS50110"/>
    </source>
</evidence>
<keyword evidence="3 9" id="KW-0597">Phosphoprotein</keyword>
<feature type="domain" description="PAS" evidence="13">
    <location>
        <begin position="760"/>
        <end position="805"/>
    </location>
</feature>
<dbReference type="Gene3D" id="3.30.565.10">
    <property type="entry name" value="Histidine kinase-like ATPase, C-terminal domain"/>
    <property type="match status" value="1"/>
</dbReference>
<dbReference type="SUPFAM" id="SSF55874">
    <property type="entry name" value="ATPase domain of HSP90 chaperone/DNA topoisomerase II/histidine kinase"/>
    <property type="match status" value="1"/>
</dbReference>
<dbReference type="InterPro" id="IPR001789">
    <property type="entry name" value="Sig_transdc_resp-reg_receiver"/>
</dbReference>
<dbReference type="InterPro" id="IPR003018">
    <property type="entry name" value="GAF"/>
</dbReference>
<dbReference type="OrthoDB" id="9806821at2"/>
<dbReference type="AlphaFoldDB" id="A0A1M7YK71"/>
<dbReference type="InterPro" id="IPR036890">
    <property type="entry name" value="HATPase_C_sf"/>
</dbReference>
<dbReference type="InterPro" id="IPR004358">
    <property type="entry name" value="Sig_transdc_His_kin-like_C"/>
</dbReference>
<dbReference type="Proteomes" id="UP000184603">
    <property type="component" value="Unassembled WGS sequence"/>
</dbReference>
<dbReference type="CDD" id="cd00082">
    <property type="entry name" value="HisKA"/>
    <property type="match status" value="1"/>
</dbReference>
<dbReference type="InterPro" id="IPR003594">
    <property type="entry name" value="HATPase_dom"/>
</dbReference>
<dbReference type="GO" id="GO:0000155">
    <property type="term" value="F:phosphorelay sensor kinase activity"/>
    <property type="evidence" value="ECO:0007669"/>
    <property type="project" value="InterPro"/>
</dbReference>
<protein>
    <recommendedName>
        <fullName evidence="2">histidine kinase</fullName>
        <ecNumber evidence="2">2.7.13.3</ecNumber>
    </recommendedName>
</protein>
<dbReference type="InterPro" id="IPR005467">
    <property type="entry name" value="His_kinase_dom"/>
</dbReference>
<dbReference type="NCBIfam" id="TIGR00229">
    <property type="entry name" value="sensory_box"/>
    <property type="match status" value="3"/>
</dbReference>
<dbReference type="PROSITE" id="PS50113">
    <property type="entry name" value="PAC"/>
    <property type="match status" value="2"/>
</dbReference>
<keyword evidence="10" id="KW-0812">Transmembrane</keyword>
<dbReference type="PANTHER" id="PTHR43065:SF42">
    <property type="entry name" value="TWO-COMPONENT SENSOR PPRA"/>
    <property type="match status" value="1"/>
</dbReference>
<dbReference type="PANTHER" id="PTHR43065">
    <property type="entry name" value="SENSOR HISTIDINE KINASE"/>
    <property type="match status" value="1"/>
</dbReference>
<dbReference type="Pfam" id="PF00512">
    <property type="entry name" value="HisKA"/>
    <property type="match status" value="1"/>
</dbReference>
<dbReference type="SMART" id="SM00091">
    <property type="entry name" value="PAS"/>
    <property type="match status" value="3"/>
</dbReference>
<evidence type="ECO:0000313" key="16">
    <source>
        <dbReference type="Proteomes" id="UP000184603"/>
    </source>
</evidence>
<dbReference type="SUPFAM" id="SSF55785">
    <property type="entry name" value="PYP-like sensor domain (PAS domain)"/>
    <property type="match status" value="3"/>
</dbReference>
<dbReference type="Gene3D" id="3.30.450.40">
    <property type="match status" value="1"/>
</dbReference>
<dbReference type="CDD" id="cd18773">
    <property type="entry name" value="PDC1_HK_sensor"/>
    <property type="match status" value="1"/>
</dbReference>
<evidence type="ECO:0000256" key="4">
    <source>
        <dbReference type="ARBA" id="ARBA00022679"/>
    </source>
</evidence>
<keyword evidence="16" id="KW-1185">Reference proteome</keyword>
<dbReference type="EC" id="2.7.13.3" evidence="2"/>
<dbReference type="PROSITE" id="PS50112">
    <property type="entry name" value="PAS"/>
    <property type="match status" value="3"/>
</dbReference>
<organism evidence="15 16">
    <name type="scientific">Desulfopila aestuarii DSM 18488</name>
    <dbReference type="NCBI Taxonomy" id="1121416"/>
    <lineage>
        <taxon>Bacteria</taxon>
        <taxon>Pseudomonadati</taxon>
        <taxon>Thermodesulfobacteriota</taxon>
        <taxon>Desulfobulbia</taxon>
        <taxon>Desulfobulbales</taxon>
        <taxon>Desulfocapsaceae</taxon>
        <taxon>Desulfopila</taxon>
    </lineage>
</organism>
<dbReference type="InterPro" id="IPR003661">
    <property type="entry name" value="HisK_dim/P_dom"/>
</dbReference>
<feature type="domain" description="Histidine kinase" evidence="11">
    <location>
        <begin position="898"/>
        <end position="1121"/>
    </location>
</feature>
<dbReference type="SMART" id="SM00448">
    <property type="entry name" value="REC"/>
    <property type="match status" value="1"/>
</dbReference>
<dbReference type="Gene3D" id="1.10.287.130">
    <property type="match status" value="1"/>
</dbReference>
<dbReference type="Pfam" id="PF02518">
    <property type="entry name" value="HATPase_c"/>
    <property type="match status" value="1"/>
</dbReference>
<comment type="catalytic activity">
    <reaction evidence="1">
        <text>ATP + protein L-histidine = ADP + protein N-phospho-L-histidine.</text>
        <dbReference type="EC" id="2.7.13.3"/>
    </reaction>
</comment>
<keyword evidence="7" id="KW-0067">ATP-binding</keyword>
<dbReference type="PROSITE" id="PS50109">
    <property type="entry name" value="HIS_KIN"/>
    <property type="match status" value="1"/>
</dbReference>
<evidence type="ECO:0000256" key="9">
    <source>
        <dbReference type="PROSITE-ProRule" id="PRU00169"/>
    </source>
</evidence>
<dbReference type="InterPro" id="IPR013767">
    <property type="entry name" value="PAS_fold"/>
</dbReference>
<keyword evidence="10" id="KW-1133">Transmembrane helix</keyword>
<feature type="domain" description="PAC" evidence="14">
    <location>
        <begin position="831"/>
        <end position="885"/>
    </location>
</feature>
<dbReference type="EMBL" id="FRFE01000043">
    <property type="protein sequence ID" value="SHO52928.1"/>
    <property type="molecule type" value="Genomic_DNA"/>
</dbReference>
<dbReference type="SUPFAM" id="SSF47384">
    <property type="entry name" value="Homodimeric domain of signal transducing histidine kinase"/>
    <property type="match status" value="1"/>
</dbReference>
<keyword evidence="6" id="KW-0418">Kinase</keyword>
<sequence length="1270" mass="141640">MIKPGTSGFLFILLAVLLVSVTYWYYQAQEKSYEQQVENVLMAIATTKSDQIAEWRRERLVNGVLLMGRDSLVADVEHYLHDGNLESMEDTLRRFREIQKIEGFDHIVLTAPDGRLLFATEQEGVDLHETDVAAIVEAVRTRSSVFSDLHLADDGISPVMSVVAPLFTGAGTKNQAVAAVVMDIDVQRVLFPLIASWPVPSETAETLLIRREGDGALFLNELRHQKNTALKLHFSTERKDIPAVMAILGKTGIVRGQDYRGVAVVAALVPIVNSPWVMIAKIDEKEAFAEWRIRVIFMIGFVLIVFGLLFVIFLVITQRTRKEHFRQLYLAENELRAGAEKQAVTLKSIGDAVIATDANGRVELLNPVAERLTGWSQQEAFGKPLREIFVIISEKTREPVDDPVTKVLTNGGIVGLANHTLLISRDGKKIPIADSGAPIVGENGVPTGVVLVFRDQSEERLTERLMDIRLSLIEYATGHDLDQLLTRTLDLIGELVDSPIGFYHFMGDDQKTLILQQWSTRTLREFCHASGKGAHYSVDLAGVWVDCVRERKPVVHNDYEALPHKRGLPEGHAPVMRELVVPVMRDGKIVAIMGVGNKADLYTEKDIDIVSYVADVTWEIVHQRRVEQELIESERRLFTLLGNLPGMAYHCRNDAHWTMEFVSKGCRGLTGYAAEELVDNAVVSYNEIIHPEDRGLVRDGVVTALQEDRPFVLVYRIKTKENELKWVWEQGRVVDNEGGKGKALEGLILDITKRKTAENELQRLLLAVEQTAETIVITNAGGIVQYVNPAFEKITGYSREEILGKAPRILKSGKQDQDFYKEMWQTISSGQTWSGRLVNRKKDGTLFTEDATISPIIDTKGQVTNYVAVKRDITEELHLSQQMQQAQKMEAVGRLAGGVAHDFNNMLAVIIGFAGMALSRVQPADPLHEELTEILTAANRSADITKQLLAFARQQTIAPIILDCNKAIGDMLKMLGRLLGEDIDMVWLPGEGLWPIKLDPVQLDQILANLCINARDAIAEVGKITIETGNVVLTEEYCADHPGAVSGEYVRLVVSDNGQGMDREQLAKIFEPFYTTKGIGKGTGLGLATLFGIVKQNNGFVNVYSEPGVGTTFRIYLPRLDAGEEVIREDLVEQVTEWRGHGERVLVVEDEPVILVVARRMLEELGYRVVTAKTPFEALEIAARHKEEVDLLITDVVMPEMNGRELARRMQELIPSLCCMYMSGYTANVIARHGVLERGVVFLAKPFAKDELARKVREALRQGTKKGINQ</sequence>
<feature type="transmembrane region" description="Helical" evidence="10">
    <location>
        <begin position="6"/>
        <end position="26"/>
    </location>
</feature>
<evidence type="ECO:0000313" key="15">
    <source>
        <dbReference type="EMBL" id="SHO52928.1"/>
    </source>
</evidence>
<evidence type="ECO:0000256" key="5">
    <source>
        <dbReference type="ARBA" id="ARBA00022741"/>
    </source>
</evidence>
<dbReference type="Pfam" id="PF13185">
    <property type="entry name" value="GAF_2"/>
    <property type="match status" value="1"/>
</dbReference>
<proteinExistence type="predicted"/>
<dbReference type="SUPFAM" id="SSF52172">
    <property type="entry name" value="CheY-like"/>
    <property type="match status" value="1"/>
</dbReference>
<dbReference type="Pfam" id="PF08447">
    <property type="entry name" value="PAS_3"/>
    <property type="match status" value="1"/>
</dbReference>
<dbReference type="GO" id="GO:0006355">
    <property type="term" value="P:regulation of DNA-templated transcription"/>
    <property type="evidence" value="ECO:0007669"/>
    <property type="project" value="InterPro"/>
</dbReference>
<feature type="transmembrane region" description="Helical" evidence="10">
    <location>
        <begin position="291"/>
        <end position="316"/>
    </location>
</feature>
<feature type="domain" description="PAS" evidence="13">
    <location>
        <begin position="338"/>
        <end position="411"/>
    </location>
</feature>
<dbReference type="InterPro" id="IPR035965">
    <property type="entry name" value="PAS-like_dom_sf"/>
</dbReference>
<dbReference type="PRINTS" id="PR00344">
    <property type="entry name" value="BCTRLSENSOR"/>
</dbReference>
<dbReference type="InterPro" id="IPR000700">
    <property type="entry name" value="PAS-assoc_C"/>
</dbReference>
<dbReference type="SMART" id="SM00388">
    <property type="entry name" value="HisKA"/>
    <property type="match status" value="1"/>
</dbReference>
<evidence type="ECO:0000259" key="11">
    <source>
        <dbReference type="PROSITE" id="PS50109"/>
    </source>
</evidence>
<evidence type="ECO:0000256" key="3">
    <source>
        <dbReference type="ARBA" id="ARBA00022553"/>
    </source>
</evidence>
<dbReference type="InterPro" id="IPR013655">
    <property type="entry name" value="PAS_fold_3"/>
</dbReference>
<dbReference type="SUPFAM" id="SSF55781">
    <property type="entry name" value="GAF domain-like"/>
    <property type="match status" value="1"/>
</dbReference>
<dbReference type="Pfam" id="PF00072">
    <property type="entry name" value="Response_reg"/>
    <property type="match status" value="1"/>
</dbReference>
<dbReference type="SMART" id="SM00086">
    <property type="entry name" value="PAC"/>
    <property type="match status" value="3"/>
</dbReference>
<evidence type="ECO:0000259" key="14">
    <source>
        <dbReference type="PROSITE" id="PS50113"/>
    </source>
</evidence>
<evidence type="ECO:0000256" key="1">
    <source>
        <dbReference type="ARBA" id="ARBA00000085"/>
    </source>
</evidence>
<reference evidence="15 16" key="1">
    <citation type="submission" date="2016-12" db="EMBL/GenBank/DDBJ databases">
        <authorList>
            <person name="Song W.-J."/>
            <person name="Kurnit D.M."/>
        </authorList>
    </citation>
    <scope>NUCLEOTIDE SEQUENCE [LARGE SCALE GENOMIC DNA]</scope>
    <source>
        <strain evidence="15 16">DSM 18488</strain>
    </source>
</reference>
<evidence type="ECO:0000256" key="2">
    <source>
        <dbReference type="ARBA" id="ARBA00012438"/>
    </source>
</evidence>
<dbReference type="SMART" id="SM00065">
    <property type="entry name" value="GAF"/>
    <property type="match status" value="1"/>
</dbReference>
<dbReference type="InterPro" id="IPR001610">
    <property type="entry name" value="PAC"/>
</dbReference>
<dbReference type="STRING" id="1121416.SAMN02745220_04840"/>
<accession>A0A1M7YK71</accession>
<dbReference type="Gene3D" id="3.40.50.2300">
    <property type="match status" value="1"/>
</dbReference>
<dbReference type="RefSeq" id="WP_073616544.1">
    <property type="nucleotide sequence ID" value="NZ_FRFE01000043.1"/>
</dbReference>
<dbReference type="InterPro" id="IPR036097">
    <property type="entry name" value="HisK_dim/P_sf"/>
</dbReference>
<dbReference type="GO" id="GO:0005524">
    <property type="term" value="F:ATP binding"/>
    <property type="evidence" value="ECO:0007669"/>
    <property type="project" value="UniProtKB-KW"/>
</dbReference>
<feature type="domain" description="Response regulatory" evidence="12">
    <location>
        <begin position="1144"/>
        <end position="1260"/>
    </location>
</feature>
<dbReference type="SMART" id="SM00387">
    <property type="entry name" value="HATPase_c"/>
    <property type="match status" value="1"/>
</dbReference>
<keyword evidence="5" id="KW-0547">Nucleotide-binding</keyword>
<dbReference type="InterPro" id="IPR011006">
    <property type="entry name" value="CheY-like_superfamily"/>
</dbReference>
<keyword evidence="8" id="KW-0902">Two-component regulatory system</keyword>
<feature type="domain" description="PAC" evidence="14">
    <location>
        <begin position="711"/>
        <end position="763"/>
    </location>
</feature>
<feature type="domain" description="PAS" evidence="13">
    <location>
        <begin position="633"/>
        <end position="708"/>
    </location>
</feature>
<dbReference type="Gene3D" id="3.30.450.20">
    <property type="entry name" value="PAS domain"/>
    <property type="match status" value="3"/>
</dbReference>
<evidence type="ECO:0000256" key="7">
    <source>
        <dbReference type="ARBA" id="ARBA00022840"/>
    </source>
</evidence>
<feature type="modified residue" description="4-aspartylphosphate" evidence="9">
    <location>
        <position position="1195"/>
    </location>
</feature>
<keyword evidence="10" id="KW-0472">Membrane</keyword>
<dbReference type="Pfam" id="PF00989">
    <property type="entry name" value="PAS"/>
    <property type="match status" value="1"/>
</dbReference>
<gene>
    <name evidence="15" type="ORF">SAMN02745220_04840</name>
</gene>
<dbReference type="CDD" id="cd00130">
    <property type="entry name" value="PAS"/>
    <property type="match status" value="3"/>
</dbReference>
<evidence type="ECO:0000256" key="6">
    <source>
        <dbReference type="ARBA" id="ARBA00022777"/>
    </source>
</evidence>
<evidence type="ECO:0000256" key="10">
    <source>
        <dbReference type="SAM" id="Phobius"/>
    </source>
</evidence>
<dbReference type="Pfam" id="PF13426">
    <property type="entry name" value="PAS_9"/>
    <property type="match status" value="1"/>
</dbReference>
<dbReference type="InterPro" id="IPR000014">
    <property type="entry name" value="PAS"/>
</dbReference>
<dbReference type="PROSITE" id="PS50110">
    <property type="entry name" value="RESPONSE_REGULATORY"/>
    <property type="match status" value="1"/>
</dbReference>